<dbReference type="CDD" id="cd09859">
    <property type="entry name" value="PIN_53EXO"/>
    <property type="match status" value="1"/>
</dbReference>
<comment type="caution">
    <text evidence="2">The sequence shown here is derived from an EMBL/GenBank/DDBJ whole genome shotgun (WGS) entry which is preliminary data.</text>
</comment>
<dbReference type="Gene3D" id="3.40.50.1010">
    <property type="entry name" value="5'-nuclease"/>
    <property type="match status" value="1"/>
</dbReference>
<dbReference type="InterPro" id="IPR020046">
    <property type="entry name" value="5-3_exonucl_a-hlix_arch_N"/>
</dbReference>
<dbReference type="GO" id="GO:0017108">
    <property type="term" value="F:5'-flap endonuclease activity"/>
    <property type="evidence" value="ECO:0007669"/>
    <property type="project" value="InterPro"/>
</dbReference>
<dbReference type="PANTHER" id="PTHR42646">
    <property type="entry name" value="FLAP ENDONUCLEASE XNI"/>
    <property type="match status" value="1"/>
</dbReference>
<dbReference type="InterPro" id="IPR038969">
    <property type="entry name" value="FEN"/>
</dbReference>
<feature type="non-terminal residue" evidence="2">
    <location>
        <position position="129"/>
    </location>
</feature>
<evidence type="ECO:0000313" key="2">
    <source>
        <dbReference type="EMBL" id="NOJ84031.1"/>
    </source>
</evidence>
<dbReference type="GO" id="GO:0033567">
    <property type="term" value="P:DNA replication, Okazaki fragment processing"/>
    <property type="evidence" value="ECO:0007669"/>
    <property type="project" value="InterPro"/>
</dbReference>
<dbReference type="GO" id="GO:0003677">
    <property type="term" value="F:DNA binding"/>
    <property type="evidence" value="ECO:0007669"/>
    <property type="project" value="InterPro"/>
</dbReference>
<dbReference type="SUPFAM" id="SSF88723">
    <property type="entry name" value="PIN domain-like"/>
    <property type="match status" value="1"/>
</dbReference>
<dbReference type="PANTHER" id="PTHR42646:SF2">
    <property type="entry name" value="5'-3' EXONUCLEASE FAMILY PROTEIN"/>
    <property type="match status" value="1"/>
</dbReference>
<proteinExistence type="predicted"/>
<evidence type="ECO:0000313" key="3">
    <source>
        <dbReference type="Proteomes" id="UP000533080"/>
    </source>
</evidence>
<reference evidence="2 3" key="1">
    <citation type="submission" date="2020-05" db="EMBL/GenBank/DDBJ databases">
        <authorList>
            <person name="Whitworth D."/>
        </authorList>
    </citation>
    <scope>NUCLEOTIDE SEQUENCE [LARGE SCALE GENOMIC DNA]</scope>
    <source>
        <strain evidence="2 3">AM005</strain>
    </source>
</reference>
<protein>
    <submittedName>
        <fullName evidence="2">DNA polymerase I</fullName>
    </submittedName>
</protein>
<dbReference type="Proteomes" id="UP000533080">
    <property type="component" value="Unassembled WGS sequence"/>
</dbReference>
<organism evidence="2 3">
    <name type="scientific">Myxococcus xanthus</name>
    <dbReference type="NCBI Taxonomy" id="34"/>
    <lineage>
        <taxon>Bacteria</taxon>
        <taxon>Pseudomonadati</taxon>
        <taxon>Myxococcota</taxon>
        <taxon>Myxococcia</taxon>
        <taxon>Myxococcales</taxon>
        <taxon>Cystobacterineae</taxon>
        <taxon>Myxococcaceae</taxon>
        <taxon>Myxococcus</taxon>
    </lineage>
</organism>
<dbReference type="InterPro" id="IPR029060">
    <property type="entry name" value="PIN-like_dom_sf"/>
</dbReference>
<dbReference type="EMBL" id="JABFNT010000384">
    <property type="protein sequence ID" value="NOJ84031.1"/>
    <property type="molecule type" value="Genomic_DNA"/>
</dbReference>
<accession>A0A7Y4IRD4</accession>
<sequence length="129" mass="14285">ASESKPTSNAGAVVPPTVEVTFSLDAPEMPDDLSGQTVVLIDSHSLIYQIFHAIAPMSSPAGVPVAAIFGFLRDVADLRDRWQAAFVWCAFDLSEITFRNELYPEYKAHRDPMPDELRGQIPLIRETLQ</sequence>
<evidence type="ECO:0000259" key="1">
    <source>
        <dbReference type="Pfam" id="PF02739"/>
    </source>
</evidence>
<gene>
    <name evidence="2" type="ORF">HNV28_37985</name>
</gene>
<dbReference type="AlphaFoldDB" id="A0A7Y4IRD4"/>
<name>A0A7Y4IRD4_MYXXA</name>
<feature type="domain" description="5'-3' exonuclease alpha-helical arch N-terminal" evidence="1">
    <location>
        <begin position="38"/>
        <end position="128"/>
    </location>
</feature>
<dbReference type="Pfam" id="PF02739">
    <property type="entry name" value="5_3_exonuc_N"/>
    <property type="match status" value="1"/>
</dbReference>
<feature type="non-terminal residue" evidence="2">
    <location>
        <position position="1"/>
    </location>
</feature>